<dbReference type="Proteomes" id="UP000626109">
    <property type="component" value="Unassembled WGS sequence"/>
</dbReference>
<evidence type="ECO:0000256" key="1">
    <source>
        <dbReference type="SAM" id="Phobius"/>
    </source>
</evidence>
<sequence>MRAVQNGSWNAERRAFCPSFRNTSYRCFLRFQFVWVFKIIFFLAMQHFYSAESLAASWESCSQLTAEERGQEPKPSLLYHLHIPRTAGISFCFDSAMILTGRRTEVISQEGCYVWSQLLNNTAFAGRVEGVAILFRDPRAHVLSQYLFCKGRERPWQYRQLMPMRFERWVAAWSRQDGEAFAGLHGDFAPEETWTQLGHTEMPFKCYSPLDLQTHHLSCAKPFLYDGRPDLEKAIANMKASFFVGIQELYQGSLCLLYEKVHKSIASWCNCTVPLVKRYEGHFLSWYNYETSRGRRATTSNYSQEVWDRVDSFTSADRVLYTAAKERFLGELSEIEWRYKMKTACWLLNVKKPDTFSA</sequence>
<reference evidence="2" key="1">
    <citation type="submission" date="2021-02" db="EMBL/GenBank/DDBJ databases">
        <authorList>
            <person name="Dougan E. K."/>
            <person name="Rhodes N."/>
            <person name="Thang M."/>
            <person name="Chan C."/>
        </authorList>
    </citation>
    <scope>NUCLEOTIDE SEQUENCE</scope>
</reference>
<evidence type="ECO:0000313" key="2">
    <source>
        <dbReference type="EMBL" id="CAE8684437.1"/>
    </source>
</evidence>
<dbReference type="EMBL" id="CAJNNW010026318">
    <property type="protein sequence ID" value="CAE8684437.1"/>
    <property type="molecule type" value="Genomic_DNA"/>
</dbReference>
<dbReference type="Gene3D" id="3.40.50.300">
    <property type="entry name" value="P-loop containing nucleotide triphosphate hydrolases"/>
    <property type="match status" value="1"/>
</dbReference>
<organism evidence="2 3">
    <name type="scientific">Polarella glacialis</name>
    <name type="common">Dinoflagellate</name>
    <dbReference type="NCBI Taxonomy" id="89957"/>
    <lineage>
        <taxon>Eukaryota</taxon>
        <taxon>Sar</taxon>
        <taxon>Alveolata</taxon>
        <taxon>Dinophyceae</taxon>
        <taxon>Suessiales</taxon>
        <taxon>Suessiaceae</taxon>
        <taxon>Polarella</taxon>
    </lineage>
</organism>
<gene>
    <name evidence="2" type="ORF">PGLA2088_LOCUS23957</name>
</gene>
<proteinExistence type="predicted"/>
<dbReference type="AlphaFoldDB" id="A0A813JQH4"/>
<feature type="transmembrane region" description="Helical" evidence="1">
    <location>
        <begin position="28"/>
        <end position="49"/>
    </location>
</feature>
<dbReference type="InterPro" id="IPR027417">
    <property type="entry name" value="P-loop_NTPase"/>
</dbReference>
<keyword evidence="1" id="KW-1133">Transmembrane helix</keyword>
<keyword evidence="1" id="KW-0812">Transmembrane</keyword>
<accession>A0A813JQH4</accession>
<comment type="caution">
    <text evidence="2">The sequence shown here is derived from an EMBL/GenBank/DDBJ whole genome shotgun (WGS) entry which is preliminary data.</text>
</comment>
<name>A0A813JQH4_POLGL</name>
<evidence type="ECO:0000313" key="3">
    <source>
        <dbReference type="Proteomes" id="UP000626109"/>
    </source>
</evidence>
<protein>
    <submittedName>
        <fullName evidence="2">Uncharacterized protein</fullName>
    </submittedName>
</protein>
<keyword evidence="1" id="KW-0472">Membrane</keyword>